<dbReference type="Pfam" id="PF01477">
    <property type="entry name" value="PLAT"/>
    <property type="match status" value="1"/>
</dbReference>
<dbReference type="Gene3D" id="2.10.25.10">
    <property type="entry name" value="Laminin"/>
    <property type="match status" value="1"/>
</dbReference>
<feature type="disulfide bond" evidence="5">
    <location>
        <begin position="403"/>
        <end position="412"/>
    </location>
</feature>
<comment type="caution">
    <text evidence="5">Lacks conserved residue(s) required for the propagation of feature annotation.</text>
</comment>
<dbReference type="InterPro" id="IPR050111">
    <property type="entry name" value="C-type_lectin/snaclec_domain"/>
</dbReference>
<dbReference type="FunFam" id="2.10.25.10:FF:000066">
    <property type="entry name" value="FAT atypical cadherin 4"/>
    <property type="match status" value="1"/>
</dbReference>
<name>A0AAU9W7U9_9CNID</name>
<dbReference type="InterPro" id="IPR016186">
    <property type="entry name" value="C-type_lectin-like/link_sf"/>
</dbReference>
<dbReference type="SMART" id="SM00198">
    <property type="entry name" value="SCP"/>
    <property type="match status" value="1"/>
</dbReference>
<evidence type="ECO:0000259" key="9">
    <source>
        <dbReference type="PROSITE" id="PS50095"/>
    </source>
</evidence>
<dbReference type="SUPFAM" id="SSF57196">
    <property type="entry name" value="EGF/Laminin"/>
    <property type="match status" value="1"/>
</dbReference>
<feature type="compositionally biased region" description="Low complexity" evidence="6">
    <location>
        <begin position="420"/>
        <end position="546"/>
    </location>
</feature>
<organism evidence="10 11">
    <name type="scientific">Pocillopora meandrina</name>
    <dbReference type="NCBI Taxonomy" id="46732"/>
    <lineage>
        <taxon>Eukaryota</taxon>
        <taxon>Metazoa</taxon>
        <taxon>Cnidaria</taxon>
        <taxon>Anthozoa</taxon>
        <taxon>Hexacorallia</taxon>
        <taxon>Scleractinia</taxon>
        <taxon>Astrocoeniina</taxon>
        <taxon>Pocilloporidae</taxon>
        <taxon>Pocillopora</taxon>
    </lineage>
</organism>
<dbReference type="InterPro" id="IPR035940">
    <property type="entry name" value="CAP_sf"/>
</dbReference>
<dbReference type="InterPro" id="IPR001024">
    <property type="entry name" value="PLAT/LH2_dom"/>
</dbReference>
<evidence type="ECO:0000256" key="6">
    <source>
        <dbReference type="SAM" id="MobiDB-lite"/>
    </source>
</evidence>
<dbReference type="AlphaFoldDB" id="A0AAU9W7U9"/>
<dbReference type="EMBL" id="CALNXJ010000009">
    <property type="protein sequence ID" value="CAH3104546.1"/>
    <property type="molecule type" value="Genomic_DNA"/>
</dbReference>
<dbReference type="Gene3D" id="3.10.100.10">
    <property type="entry name" value="Mannose-Binding Protein A, subunit A"/>
    <property type="match status" value="1"/>
</dbReference>
<dbReference type="Pfam" id="PF00188">
    <property type="entry name" value="CAP"/>
    <property type="match status" value="1"/>
</dbReference>
<dbReference type="InterPro" id="IPR036392">
    <property type="entry name" value="PLAT/LH2_dom_sf"/>
</dbReference>
<keyword evidence="4 5" id="KW-1015">Disulfide bond</keyword>
<evidence type="ECO:0000256" key="3">
    <source>
        <dbReference type="ARBA" id="ARBA00022737"/>
    </source>
</evidence>
<accession>A0AAU9W7U9</accession>
<dbReference type="PROSITE" id="PS00022">
    <property type="entry name" value="EGF_1"/>
    <property type="match status" value="1"/>
</dbReference>
<evidence type="ECO:0000256" key="2">
    <source>
        <dbReference type="ARBA" id="ARBA00022729"/>
    </source>
</evidence>
<proteinExistence type="predicted"/>
<keyword evidence="2" id="KW-0732">Signal</keyword>
<dbReference type="Proteomes" id="UP001159428">
    <property type="component" value="Unassembled WGS sequence"/>
</dbReference>
<dbReference type="InterPro" id="IPR013320">
    <property type="entry name" value="ConA-like_dom_sf"/>
</dbReference>
<dbReference type="SMART" id="SM00308">
    <property type="entry name" value="LH2"/>
    <property type="match status" value="1"/>
</dbReference>
<evidence type="ECO:0000256" key="1">
    <source>
        <dbReference type="ARBA" id="ARBA00022536"/>
    </source>
</evidence>
<evidence type="ECO:0000313" key="11">
    <source>
        <dbReference type="Proteomes" id="UP001159428"/>
    </source>
</evidence>
<dbReference type="Pfam" id="PF00059">
    <property type="entry name" value="Lectin_C"/>
    <property type="match status" value="1"/>
</dbReference>
<dbReference type="SUPFAM" id="SSF55797">
    <property type="entry name" value="PR-1-like"/>
    <property type="match status" value="1"/>
</dbReference>
<feature type="domain" description="C-type lectin" evidence="8">
    <location>
        <begin position="775"/>
        <end position="892"/>
    </location>
</feature>
<dbReference type="Gene3D" id="2.60.120.200">
    <property type="match status" value="1"/>
</dbReference>
<dbReference type="Pfam" id="PF00008">
    <property type="entry name" value="EGF"/>
    <property type="match status" value="1"/>
</dbReference>
<protein>
    <submittedName>
        <fullName evidence="10">Uncharacterized protein</fullName>
    </submittedName>
</protein>
<dbReference type="InterPro" id="IPR018378">
    <property type="entry name" value="C-type_lectin_CS"/>
</dbReference>
<dbReference type="SMART" id="SM00034">
    <property type="entry name" value="CLECT"/>
    <property type="match status" value="1"/>
</dbReference>
<evidence type="ECO:0000313" key="10">
    <source>
        <dbReference type="EMBL" id="CAH3104546.1"/>
    </source>
</evidence>
<dbReference type="PROSITE" id="PS50095">
    <property type="entry name" value="PLAT"/>
    <property type="match status" value="1"/>
</dbReference>
<feature type="region of interest" description="Disordered" evidence="6">
    <location>
        <begin position="420"/>
        <end position="599"/>
    </location>
</feature>
<reference evidence="10 11" key="1">
    <citation type="submission" date="2022-05" db="EMBL/GenBank/DDBJ databases">
        <authorList>
            <consortium name="Genoscope - CEA"/>
            <person name="William W."/>
        </authorList>
    </citation>
    <scope>NUCLEOTIDE SEQUENCE [LARGE SCALE GENOMIC DNA]</scope>
</reference>
<dbReference type="SUPFAM" id="SSF49899">
    <property type="entry name" value="Concanavalin A-like lectins/glucanases"/>
    <property type="match status" value="1"/>
</dbReference>
<dbReference type="PROSITE" id="PS00615">
    <property type="entry name" value="C_TYPE_LECTIN_1"/>
    <property type="match status" value="1"/>
</dbReference>
<dbReference type="InterPro" id="IPR016187">
    <property type="entry name" value="CTDL_fold"/>
</dbReference>
<comment type="caution">
    <text evidence="10">The sequence shown here is derived from an EMBL/GenBank/DDBJ whole genome shotgun (WGS) entry which is preliminary data.</text>
</comment>
<evidence type="ECO:0000256" key="5">
    <source>
        <dbReference type="PROSITE-ProRule" id="PRU00076"/>
    </source>
</evidence>
<dbReference type="SUPFAM" id="SSF56436">
    <property type="entry name" value="C-type lectin-like"/>
    <property type="match status" value="1"/>
</dbReference>
<feature type="compositionally biased region" description="Low complexity" evidence="6">
    <location>
        <begin position="554"/>
        <end position="596"/>
    </location>
</feature>
<feature type="domain" description="PLAT" evidence="9">
    <location>
        <begin position="7"/>
        <end position="122"/>
    </location>
</feature>
<dbReference type="InterPro" id="IPR001304">
    <property type="entry name" value="C-type_lectin-like"/>
</dbReference>
<dbReference type="SUPFAM" id="SSF49723">
    <property type="entry name" value="Lipase/lipooxygenase domain (PLAT/LH2 domain)"/>
    <property type="match status" value="1"/>
</dbReference>
<keyword evidence="11" id="KW-1185">Reference proteome</keyword>
<dbReference type="PROSITE" id="PS50041">
    <property type="entry name" value="C_TYPE_LECTIN_2"/>
    <property type="match status" value="1"/>
</dbReference>
<dbReference type="InterPro" id="IPR000742">
    <property type="entry name" value="EGF"/>
</dbReference>
<sequence>VRLSISAPYQVQVTTGVQEGGGTDANVYLTVYGTKGETMEKKLINTFENNFEKGKVDNFQLNLMDVGEIKKIKIRHDNFGFMPEWNLDGVKITAPGGQVYVFTCDCDLKQGALSKELFPSGQGSKQGAVVGGFVGVFKDSSHCWPFNDAQADSSPDLVGNFPAQLKDGARIVDSAARGKVASTLEQNSWIDLGNFKGRCISDPSLCANGVTMIFWARIEQAALLTDQQLPKYVLSSGGSDHRSRGFSFFHQNYQFVLRVSAAEKEWRIEIPQGQLPLNSWFSFAFTWKNEEGLKYYINGTEAGIKQMSESLGQIRGNEFNDLRISKPNHNNLVQEMLPMKFDQFATWNRILQPDEVNQAFNQGMKGTPDISSKFLNSCEPNPCLNGGTCKTDADSPEGYRCICTPQYAGVKCETGTTIASSTGATASGASTTASPTSSTFTTGASKGTTRKTGSTAKSTSGSSTPLTGTGSKGTTAKPTGSTAGATGGTTRKAGTTAKSTSGASASRASSTGSSGGTTRKAGTTAKPTSGASTSSASTPGSSGGTTRKAGTSAKPTSGTSITGTTATATPTISSAASTGATGSSAGSTTGKSTSTTDKPIMDIQQLKKDVEKLVNVFRNLHQASDVSDSQELNQLASEWAENLAASGEEKIDPDSEFGQLVCSHQAEADIAKACAVKWYSAIRFFDWADPKLTVKTSPFTQLVWQSTTSIGVGIAKAKGNAKRENVPGKYYIAVFLSPAQSDDKVKENVLPAAGISTPSPDAACPEGYFKIPMGVTRSCFTVRNTPVTWDDALLGCALDNGTLASLESREEADLVVSLIAKANLTEAWIGLHDRSTEGRYVWVSGSQIPFSEWLPGEPDGNEGQSCIVQAKGEYGPGWADRQCSDRKAFVCEVPAPGHTFYKLTFNLTEPQTQSSQYTSYSQYSPSFYPGSYYPTVCAPVIQNVNDILRDTIARYFQAKNLSVQPIVNTIRCLPDGKSIVEVILRLGPEASPDSIDSLKTSINENDGELELENGVSAKLINVTILLPGASLCPNQCVSSTCQPGCDPTCCAQAPAPVAAVGVAAGAAAAGAAAVQYPSPASYQPEPIYPQRNPYQCPIACTNNVNFCPSYCAPYCCNKRRSRVRIHKF</sequence>
<dbReference type="CDD" id="cd00037">
    <property type="entry name" value="CLECT"/>
    <property type="match status" value="1"/>
</dbReference>
<dbReference type="InterPro" id="IPR014044">
    <property type="entry name" value="CAP_dom"/>
</dbReference>
<dbReference type="SMART" id="SM00181">
    <property type="entry name" value="EGF"/>
    <property type="match status" value="1"/>
</dbReference>
<gene>
    <name evidence="10" type="ORF">PMEA_00034785</name>
</gene>
<dbReference type="Gene3D" id="3.40.33.10">
    <property type="entry name" value="CAP"/>
    <property type="match status" value="1"/>
</dbReference>
<evidence type="ECO:0000259" key="7">
    <source>
        <dbReference type="PROSITE" id="PS50026"/>
    </source>
</evidence>
<evidence type="ECO:0000256" key="4">
    <source>
        <dbReference type="ARBA" id="ARBA00023157"/>
    </source>
</evidence>
<keyword evidence="3" id="KW-0677">Repeat</keyword>
<keyword evidence="1 5" id="KW-0245">EGF-like domain</keyword>
<evidence type="ECO:0000259" key="8">
    <source>
        <dbReference type="PROSITE" id="PS50041"/>
    </source>
</evidence>
<dbReference type="CDD" id="cd00054">
    <property type="entry name" value="EGF_CA"/>
    <property type="match status" value="1"/>
</dbReference>
<dbReference type="Gene3D" id="2.40.180.10">
    <property type="entry name" value="Catalase core domain"/>
    <property type="match status" value="1"/>
</dbReference>
<dbReference type="PANTHER" id="PTHR22803">
    <property type="entry name" value="MANNOSE, PHOSPHOLIPASE, LECTIN RECEPTOR RELATED"/>
    <property type="match status" value="1"/>
</dbReference>
<feature type="domain" description="EGF-like" evidence="7">
    <location>
        <begin position="374"/>
        <end position="413"/>
    </location>
</feature>
<dbReference type="PROSITE" id="PS50026">
    <property type="entry name" value="EGF_3"/>
    <property type="match status" value="1"/>
</dbReference>
<feature type="non-terminal residue" evidence="10">
    <location>
        <position position="1"/>
    </location>
</feature>